<name>A0A9P6HJL9_9AGAM</name>
<dbReference type="AlphaFoldDB" id="A0A9P6HJL9"/>
<dbReference type="InterPro" id="IPR036691">
    <property type="entry name" value="Endo/exonu/phosph_ase_sf"/>
</dbReference>
<dbReference type="GO" id="GO:0004519">
    <property type="term" value="F:endonuclease activity"/>
    <property type="evidence" value="ECO:0007669"/>
    <property type="project" value="UniProtKB-KW"/>
</dbReference>
<dbReference type="EMBL" id="WIUZ02000005">
    <property type="protein sequence ID" value="KAF9787345.1"/>
    <property type="molecule type" value="Genomic_DNA"/>
</dbReference>
<organism evidence="5 6">
    <name type="scientific">Thelephora terrestris</name>
    <dbReference type="NCBI Taxonomy" id="56493"/>
    <lineage>
        <taxon>Eukaryota</taxon>
        <taxon>Fungi</taxon>
        <taxon>Dikarya</taxon>
        <taxon>Basidiomycota</taxon>
        <taxon>Agaricomycotina</taxon>
        <taxon>Agaricomycetes</taxon>
        <taxon>Thelephorales</taxon>
        <taxon>Thelephoraceae</taxon>
        <taxon>Thelephora</taxon>
    </lineage>
</organism>
<comment type="similarity">
    <text evidence="1">Belongs to the CCR4/nocturin family.</text>
</comment>
<feature type="compositionally biased region" description="Polar residues" evidence="3">
    <location>
        <begin position="36"/>
        <end position="46"/>
    </location>
</feature>
<proteinExistence type="inferred from homology"/>
<dbReference type="Pfam" id="PF03372">
    <property type="entry name" value="Exo_endo_phos"/>
    <property type="match status" value="1"/>
</dbReference>
<keyword evidence="2" id="KW-0378">Hydrolase</keyword>
<dbReference type="GO" id="GO:0000175">
    <property type="term" value="F:3'-5'-RNA exonuclease activity"/>
    <property type="evidence" value="ECO:0007669"/>
    <property type="project" value="TreeGrafter"/>
</dbReference>
<dbReference type="SUPFAM" id="SSF56219">
    <property type="entry name" value="DNase I-like"/>
    <property type="match status" value="1"/>
</dbReference>
<accession>A0A9P6HJL9</accession>
<sequence length="469" mass="52840">MDSGAHETTPEELTQPEKRKTRGERKKPKHEAQLKEPTSPQPDNSYFLTRPWINLPEVNEAPIKHRARVMTWNLLAQCLVRRELFPTSNCLKAHQRENMIHKEITSSDADILCLQEVDRLDKLTPVIEKAGYTTIYKAGHRKKHGLLIAYRGLKYSKVSDHVISYDEEEVRDGEGERYRRGISFRTKNIGSLVALKSSDSEGNGLIVATTHLFWHPRYTYERTRQVAILLREVVKFRDAINPNWSCIIAGDFNFTPEDPGYSLLVGDPIAPSQEELLALSRVVHESIDPDGVQIAEPKETNNEEEDGAEQDPDRIIVNARTAIPADGLLSTEELVRMVQKLGVADLKSSYDEGLNLAKVSGDSDVRTFGDRVTSIPSTRQGRWEPEWTSYTHFWKTVLDYIFILDPPSHTSHVVGLLKPHATEDMEPGLPQKGVCGSDHVSLVSEIVWTSTSLDKAPKSQAFSQEPTSS</sequence>
<dbReference type="Gene3D" id="3.60.10.10">
    <property type="entry name" value="Endonuclease/exonuclease/phosphatase"/>
    <property type="match status" value="1"/>
</dbReference>
<dbReference type="OrthoDB" id="428734at2759"/>
<dbReference type="InterPro" id="IPR005135">
    <property type="entry name" value="Endo/exonuclease/phosphatase"/>
</dbReference>
<evidence type="ECO:0000313" key="6">
    <source>
        <dbReference type="Proteomes" id="UP000736335"/>
    </source>
</evidence>
<evidence type="ECO:0000256" key="3">
    <source>
        <dbReference type="SAM" id="MobiDB-lite"/>
    </source>
</evidence>
<dbReference type="PANTHER" id="PTHR12121">
    <property type="entry name" value="CARBON CATABOLITE REPRESSOR PROTEIN 4"/>
    <property type="match status" value="1"/>
</dbReference>
<protein>
    <submittedName>
        <fullName evidence="5">Endonuclease/exonuclease/phosphatase</fullName>
    </submittedName>
</protein>
<reference evidence="5" key="1">
    <citation type="journal article" date="2020" name="Nat. Commun.">
        <title>Large-scale genome sequencing of mycorrhizal fungi provides insights into the early evolution of symbiotic traits.</title>
        <authorList>
            <person name="Miyauchi S."/>
            <person name="Kiss E."/>
            <person name="Kuo A."/>
            <person name="Drula E."/>
            <person name="Kohler A."/>
            <person name="Sanchez-Garcia M."/>
            <person name="Morin E."/>
            <person name="Andreopoulos B."/>
            <person name="Barry K.W."/>
            <person name="Bonito G."/>
            <person name="Buee M."/>
            <person name="Carver A."/>
            <person name="Chen C."/>
            <person name="Cichocki N."/>
            <person name="Clum A."/>
            <person name="Culley D."/>
            <person name="Crous P.W."/>
            <person name="Fauchery L."/>
            <person name="Girlanda M."/>
            <person name="Hayes R.D."/>
            <person name="Keri Z."/>
            <person name="LaButti K."/>
            <person name="Lipzen A."/>
            <person name="Lombard V."/>
            <person name="Magnuson J."/>
            <person name="Maillard F."/>
            <person name="Murat C."/>
            <person name="Nolan M."/>
            <person name="Ohm R.A."/>
            <person name="Pangilinan J."/>
            <person name="Pereira M.F."/>
            <person name="Perotto S."/>
            <person name="Peter M."/>
            <person name="Pfister S."/>
            <person name="Riley R."/>
            <person name="Sitrit Y."/>
            <person name="Stielow J.B."/>
            <person name="Szollosi G."/>
            <person name="Zifcakova L."/>
            <person name="Stursova M."/>
            <person name="Spatafora J.W."/>
            <person name="Tedersoo L."/>
            <person name="Vaario L.M."/>
            <person name="Yamada A."/>
            <person name="Yan M."/>
            <person name="Wang P."/>
            <person name="Xu J."/>
            <person name="Bruns T."/>
            <person name="Baldrian P."/>
            <person name="Vilgalys R."/>
            <person name="Dunand C."/>
            <person name="Henrissat B."/>
            <person name="Grigoriev I.V."/>
            <person name="Hibbett D."/>
            <person name="Nagy L.G."/>
            <person name="Martin F.M."/>
        </authorList>
    </citation>
    <scope>NUCLEOTIDE SEQUENCE</scope>
    <source>
        <strain evidence="5">UH-Tt-Lm1</strain>
    </source>
</reference>
<keyword evidence="6" id="KW-1185">Reference proteome</keyword>
<comment type="caution">
    <text evidence="5">The sequence shown here is derived from an EMBL/GenBank/DDBJ whole genome shotgun (WGS) entry which is preliminary data.</text>
</comment>
<evidence type="ECO:0000313" key="5">
    <source>
        <dbReference type="EMBL" id="KAF9787345.1"/>
    </source>
</evidence>
<gene>
    <name evidence="5" type="ORF">BJ322DRAFT_1139010</name>
</gene>
<dbReference type="InterPro" id="IPR050410">
    <property type="entry name" value="CCR4/nocturin_mRNA_transcr"/>
</dbReference>
<evidence type="ECO:0000259" key="4">
    <source>
        <dbReference type="Pfam" id="PF03372"/>
    </source>
</evidence>
<dbReference type="GO" id="GO:0006139">
    <property type="term" value="P:nucleobase-containing compound metabolic process"/>
    <property type="evidence" value="ECO:0007669"/>
    <property type="project" value="UniProtKB-ARBA"/>
</dbReference>
<dbReference type="PANTHER" id="PTHR12121:SF45">
    <property type="entry name" value="NOCTURNIN"/>
    <property type="match status" value="1"/>
</dbReference>
<keyword evidence="5" id="KW-0255">Endonuclease</keyword>
<dbReference type="Proteomes" id="UP000736335">
    <property type="component" value="Unassembled WGS sequence"/>
</dbReference>
<feature type="compositionally biased region" description="Basic residues" evidence="3">
    <location>
        <begin position="19"/>
        <end position="29"/>
    </location>
</feature>
<evidence type="ECO:0000256" key="2">
    <source>
        <dbReference type="ARBA" id="ARBA00022801"/>
    </source>
</evidence>
<evidence type="ECO:0000256" key="1">
    <source>
        <dbReference type="ARBA" id="ARBA00010774"/>
    </source>
</evidence>
<feature type="domain" description="Endonuclease/exonuclease/phosphatase" evidence="4">
    <location>
        <begin position="70"/>
        <end position="439"/>
    </location>
</feature>
<reference evidence="5" key="2">
    <citation type="submission" date="2020-11" db="EMBL/GenBank/DDBJ databases">
        <authorList>
            <consortium name="DOE Joint Genome Institute"/>
            <person name="Kuo A."/>
            <person name="Miyauchi S."/>
            <person name="Kiss E."/>
            <person name="Drula E."/>
            <person name="Kohler A."/>
            <person name="Sanchez-Garcia M."/>
            <person name="Andreopoulos B."/>
            <person name="Barry K.W."/>
            <person name="Bonito G."/>
            <person name="Buee M."/>
            <person name="Carver A."/>
            <person name="Chen C."/>
            <person name="Cichocki N."/>
            <person name="Clum A."/>
            <person name="Culley D."/>
            <person name="Crous P.W."/>
            <person name="Fauchery L."/>
            <person name="Girlanda M."/>
            <person name="Hayes R."/>
            <person name="Keri Z."/>
            <person name="Labutti K."/>
            <person name="Lipzen A."/>
            <person name="Lombard V."/>
            <person name="Magnuson J."/>
            <person name="Maillard F."/>
            <person name="Morin E."/>
            <person name="Murat C."/>
            <person name="Nolan M."/>
            <person name="Ohm R."/>
            <person name="Pangilinan J."/>
            <person name="Pereira M."/>
            <person name="Perotto S."/>
            <person name="Peter M."/>
            <person name="Riley R."/>
            <person name="Sitrit Y."/>
            <person name="Stielow B."/>
            <person name="Szollosi G."/>
            <person name="Zifcakova L."/>
            <person name="Stursova M."/>
            <person name="Spatafora J.W."/>
            <person name="Tedersoo L."/>
            <person name="Vaario L.-M."/>
            <person name="Yamada A."/>
            <person name="Yan M."/>
            <person name="Wang P."/>
            <person name="Xu J."/>
            <person name="Bruns T."/>
            <person name="Baldrian P."/>
            <person name="Vilgalys R."/>
            <person name="Henrissat B."/>
            <person name="Grigoriev I.V."/>
            <person name="Hibbett D."/>
            <person name="Nagy L.G."/>
            <person name="Martin F.M."/>
        </authorList>
    </citation>
    <scope>NUCLEOTIDE SEQUENCE</scope>
    <source>
        <strain evidence="5">UH-Tt-Lm1</strain>
    </source>
</reference>
<keyword evidence="5" id="KW-0540">Nuclease</keyword>
<feature type="region of interest" description="Disordered" evidence="3">
    <location>
        <begin position="289"/>
        <end position="312"/>
    </location>
</feature>
<feature type="region of interest" description="Disordered" evidence="3">
    <location>
        <begin position="1"/>
        <end position="46"/>
    </location>
</feature>